<dbReference type="GO" id="GO:0019843">
    <property type="term" value="F:rRNA binding"/>
    <property type="evidence" value="ECO:0007669"/>
    <property type="project" value="UniProtKB-KW"/>
</dbReference>
<reference evidence="8 9" key="1">
    <citation type="submission" date="2024-10" db="EMBL/GenBank/DDBJ databases">
        <title>Updated reference genomes for cyclostephanoid diatoms.</title>
        <authorList>
            <person name="Roberts W.R."/>
            <person name="Alverson A.J."/>
        </authorList>
    </citation>
    <scope>NUCLEOTIDE SEQUENCE [LARGE SCALE GENOMIC DNA]</scope>
    <source>
        <strain evidence="8 9">AJA232-27</strain>
    </source>
</reference>
<evidence type="ECO:0000256" key="2">
    <source>
        <dbReference type="ARBA" id="ARBA00022730"/>
    </source>
</evidence>
<dbReference type="InterPro" id="IPR018258">
    <property type="entry name" value="Ribosomal_bL21_CS"/>
</dbReference>
<dbReference type="GO" id="GO:0005737">
    <property type="term" value="C:cytoplasm"/>
    <property type="evidence" value="ECO:0007669"/>
    <property type="project" value="UniProtKB-ARBA"/>
</dbReference>
<comment type="similarity">
    <text evidence="1">Belongs to the bacterial ribosomal protein bL21 family.</text>
</comment>
<dbReference type="InterPro" id="IPR028909">
    <property type="entry name" value="bL21-like"/>
</dbReference>
<accession>A0ABD3MZU0</accession>
<dbReference type="NCBIfam" id="TIGR00061">
    <property type="entry name" value="L21"/>
    <property type="match status" value="1"/>
</dbReference>
<keyword evidence="5" id="KW-0687">Ribonucleoprotein</keyword>
<sequence>MTIATILSLVPRRISANGTILSSSSRCAVIPNRCYSAIATAAARAPAKSASNDVTYTRHHAGVASASTPGHFITSNHRSLVSSNNTQLNHVRYFSSKYMSVDHSAAYRDAMSSSHGTQLQLALEEGRGKDDAPFDPFSQFLDEMGSTNDLDDDEYDDEGDEEDIEEAQYSYKTIENYDDENKNTTTGLQVNDDDDVDESEDEKNFSGNTNRRSSDNPTYTTTGALYRPKSERLALRAGYPAGGNFAVISLAGFQHKVTVDDLLVVNKLKPISAWSVGSTHTIKDSDILLLANQDKTLVGLPGVAGGEVDVMVEEITRDKTLIIFKKRRRKNSRRKNGFRRQVTFLRVLDVRMPGEVQADSSTMEDVKVAA</sequence>
<evidence type="ECO:0000313" key="8">
    <source>
        <dbReference type="EMBL" id="KAL3769396.1"/>
    </source>
</evidence>
<dbReference type="InterPro" id="IPR001787">
    <property type="entry name" value="Ribosomal_bL21"/>
</dbReference>
<dbReference type="SUPFAM" id="SSF141091">
    <property type="entry name" value="L21p-like"/>
    <property type="match status" value="1"/>
</dbReference>
<gene>
    <name evidence="8" type="ORF">ACHAWU_008805</name>
</gene>
<dbReference type="AlphaFoldDB" id="A0ABD3MZU0"/>
<dbReference type="HAMAP" id="MF_01363">
    <property type="entry name" value="Ribosomal_bL21"/>
    <property type="match status" value="1"/>
</dbReference>
<dbReference type="PANTHER" id="PTHR21349">
    <property type="entry name" value="50S RIBOSOMAL PROTEIN L21"/>
    <property type="match status" value="1"/>
</dbReference>
<dbReference type="Proteomes" id="UP001530293">
    <property type="component" value="Unassembled WGS sequence"/>
</dbReference>
<evidence type="ECO:0000256" key="6">
    <source>
        <dbReference type="ARBA" id="ARBA00044129"/>
    </source>
</evidence>
<name>A0ABD3MZU0_9STRA</name>
<evidence type="ECO:0000256" key="4">
    <source>
        <dbReference type="ARBA" id="ARBA00022980"/>
    </source>
</evidence>
<dbReference type="EMBL" id="JALLBG020000055">
    <property type="protein sequence ID" value="KAL3769396.1"/>
    <property type="molecule type" value="Genomic_DNA"/>
</dbReference>
<evidence type="ECO:0000256" key="7">
    <source>
        <dbReference type="SAM" id="MobiDB-lite"/>
    </source>
</evidence>
<keyword evidence="4" id="KW-0689">Ribosomal protein</keyword>
<dbReference type="InterPro" id="IPR036164">
    <property type="entry name" value="bL21-like_sf"/>
</dbReference>
<dbReference type="PANTHER" id="PTHR21349:SF0">
    <property type="entry name" value="LARGE RIBOSOMAL SUBUNIT PROTEIN BL21M"/>
    <property type="match status" value="1"/>
</dbReference>
<feature type="region of interest" description="Disordered" evidence="7">
    <location>
        <begin position="118"/>
        <end position="224"/>
    </location>
</feature>
<feature type="compositionally biased region" description="Acidic residues" evidence="7">
    <location>
        <begin position="191"/>
        <end position="201"/>
    </location>
</feature>
<feature type="compositionally biased region" description="Acidic residues" evidence="7">
    <location>
        <begin position="149"/>
        <end position="166"/>
    </location>
</feature>
<feature type="compositionally biased region" description="Polar residues" evidence="7">
    <location>
        <begin position="205"/>
        <end position="223"/>
    </location>
</feature>
<comment type="caution">
    <text evidence="8">The sequence shown here is derived from an EMBL/GenBank/DDBJ whole genome shotgun (WGS) entry which is preliminary data.</text>
</comment>
<organism evidence="8 9">
    <name type="scientific">Discostella pseudostelligera</name>
    <dbReference type="NCBI Taxonomy" id="259834"/>
    <lineage>
        <taxon>Eukaryota</taxon>
        <taxon>Sar</taxon>
        <taxon>Stramenopiles</taxon>
        <taxon>Ochrophyta</taxon>
        <taxon>Bacillariophyta</taxon>
        <taxon>Coscinodiscophyceae</taxon>
        <taxon>Thalassiosirophycidae</taxon>
        <taxon>Stephanodiscales</taxon>
        <taxon>Stephanodiscaceae</taxon>
        <taxon>Discostella</taxon>
    </lineage>
</organism>
<dbReference type="GO" id="GO:1990904">
    <property type="term" value="C:ribonucleoprotein complex"/>
    <property type="evidence" value="ECO:0007669"/>
    <property type="project" value="UniProtKB-KW"/>
</dbReference>
<evidence type="ECO:0000256" key="1">
    <source>
        <dbReference type="ARBA" id="ARBA00008563"/>
    </source>
</evidence>
<dbReference type="PROSITE" id="PS01169">
    <property type="entry name" value="RIBOSOMAL_L21"/>
    <property type="match status" value="1"/>
</dbReference>
<dbReference type="GO" id="GO:0005840">
    <property type="term" value="C:ribosome"/>
    <property type="evidence" value="ECO:0007669"/>
    <property type="project" value="UniProtKB-KW"/>
</dbReference>
<evidence type="ECO:0000256" key="5">
    <source>
        <dbReference type="ARBA" id="ARBA00023274"/>
    </source>
</evidence>
<keyword evidence="2" id="KW-0699">rRNA-binding</keyword>
<dbReference type="Pfam" id="PF00829">
    <property type="entry name" value="Ribosomal_L21p"/>
    <property type="match status" value="1"/>
</dbReference>
<evidence type="ECO:0000313" key="9">
    <source>
        <dbReference type="Proteomes" id="UP001530293"/>
    </source>
</evidence>
<keyword evidence="9" id="KW-1185">Reference proteome</keyword>
<protein>
    <recommendedName>
        <fullName evidence="6">Large ribosomal subunit protein bL21m</fullName>
    </recommendedName>
</protein>
<proteinExistence type="inferred from homology"/>
<evidence type="ECO:0000256" key="3">
    <source>
        <dbReference type="ARBA" id="ARBA00022884"/>
    </source>
</evidence>
<keyword evidence="3" id="KW-0694">RNA-binding</keyword>